<dbReference type="Proteomes" id="UP000007509">
    <property type="component" value="Unassembled WGS sequence"/>
</dbReference>
<dbReference type="EMBL" id="AKJY01000037">
    <property type="protein sequence ID" value="EJL71625.1"/>
    <property type="molecule type" value="Genomic_DNA"/>
</dbReference>
<dbReference type="InterPro" id="IPR008162">
    <property type="entry name" value="Pyrophosphatase"/>
</dbReference>
<dbReference type="EC" id="3.6.1.1" evidence="2"/>
<dbReference type="Gene3D" id="3.90.80.10">
    <property type="entry name" value="Inorganic pyrophosphatase"/>
    <property type="match status" value="1"/>
</dbReference>
<organism evidence="6 7">
    <name type="scientific">Chryseobacterium populi</name>
    <dbReference type="NCBI Taxonomy" id="1144316"/>
    <lineage>
        <taxon>Bacteria</taxon>
        <taxon>Pseudomonadati</taxon>
        <taxon>Bacteroidota</taxon>
        <taxon>Flavobacteriia</taxon>
        <taxon>Flavobacteriales</taxon>
        <taxon>Weeksellaceae</taxon>
        <taxon>Chryseobacterium group</taxon>
        <taxon>Chryseobacterium</taxon>
    </lineage>
</organism>
<reference evidence="6 7" key="1">
    <citation type="journal article" date="2012" name="J. Bacteriol.">
        <title>Twenty-one genome sequences from Pseudomonas species and 19 genome sequences from diverse bacteria isolated from the rhizosphere and endosphere of Populus deltoides.</title>
        <authorList>
            <person name="Brown S.D."/>
            <person name="Utturkar S.M."/>
            <person name="Klingeman D.M."/>
            <person name="Johnson C.M."/>
            <person name="Martin S.L."/>
            <person name="Land M.L."/>
            <person name="Lu T.Y."/>
            <person name="Schadt C.W."/>
            <person name="Doktycz M.J."/>
            <person name="Pelletier D.A."/>
        </authorList>
    </citation>
    <scope>NUCLEOTIDE SEQUENCE [LARGE SCALE GENOMIC DNA]</scope>
    <source>
        <strain evidence="6 7">CF314</strain>
    </source>
</reference>
<name>J2JUU8_9FLAO</name>
<sequence length="91" mass="10795">FPLFSIVMYNFLYRTHVKIIAVAENDSSLLHIHDIEDLPAYTINEIQNFFEEYKKLEGKTVQVFGFKNKKEAFTCIEESLMIYIKEIKQNI</sequence>
<dbReference type="Pfam" id="PF00719">
    <property type="entry name" value="Pyrophosphatase"/>
    <property type="match status" value="1"/>
</dbReference>
<keyword evidence="7" id="KW-1185">Reference proteome</keyword>
<evidence type="ECO:0000256" key="1">
    <source>
        <dbReference type="ARBA" id="ARBA00001946"/>
    </source>
</evidence>
<dbReference type="GO" id="GO:0006796">
    <property type="term" value="P:phosphate-containing compound metabolic process"/>
    <property type="evidence" value="ECO:0007669"/>
    <property type="project" value="InterPro"/>
</dbReference>
<evidence type="ECO:0000256" key="4">
    <source>
        <dbReference type="ARBA" id="ARBA00022801"/>
    </source>
</evidence>
<dbReference type="AlphaFoldDB" id="J2JUU8"/>
<comment type="cofactor">
    <cofactor evidence="1">
        <name>Mg(2+)</name>
        <dbReference type="ChEBI" id="CHEBI:18420"/>
    </cofactor>
</comment>
<evidence type="ECO:0000313" key="7">
    <source>
        <dbReference type="Proteomes" id="UP000007509"/>
    </source>
</evidence>
<dbReference type="PANTHER" id="PTHR10286">
    <property type="entry name" value="INORGANIC PYROPHOSPHATASE"/>
    <property type="match status" value="1"/>
</dbReference>
<evidence type="ECO:0000313" key="6">
    <source>
        <dbReference type="EMBL" id="EJL71625.1"/>
    </source>
</evidence>
<dbReference type="RefSeq" id="WP_007843665.1">
    <property type="nucleotide sequence ID" value="NZ_AKJY01000037.1"/>
</dbReference>
<dbReference type="PATRIC" id="fig|1144316.3.peg.2303"/>
<dbReference type="GO" id="GO:0005737">
    <property type="term" value="C:cytoplasm"/>
    <property type="evidence" value="ECO:0007669"/>
    <property type="project" value="InterPro"/>
</dbReference>
<evidence type="ECO:0000256" key="5">
    <source>
        <dbReference type="ARBA" id="ARBA00022842"/>
    </source>
</evidence>
<keyword evidence="5" id="KW-0460">Magnesium</keyword>
<dbReference type="GO" id="GO:0000287">
    <property type="term" value="F:magnesium ion binding"/>
    <property type="evidence" value="ECO:0007669"/>
    <property type="project" value="InterPro"/>
</dbReference>
<evidence type="ECO:0000256" key="3">
    <source>
        <dbReference type="ARBA" id="ARBA00022723"/>
    </source>
</evidence>
<protein>
    <recommendedName>
        <fullName evidence="2">inorganic diphosphatase</fullName>
        <ecNumber evidence="2">3.6.1.1</ecNumber>
    </recommendedName>
</protein>
<keyword evidence="4" id="KW-0378">Hydrolase</keyword>
<accession>J2JUU8</accession>
<evidence type="ECO:0000256" key="2">
    <source>
        <dbReference type="ARBA" id="ARBA00012146"/>
    </source>
</evidence>
<dbReference type="InterPro" id="IPR036649">
    <property type="entry name" value="Pyrophosphatase_sf"/>
</dbReference>
<keyword evidence="3" id="KW-0479">Metal-binding</keyword>
<dbReference type="GO" id="GO:0004427">
    <property type="term" value="F:inorganic diphosphate phosphatase activity"/>
    <property type="evidence" value="ECO:0007669"/>
    <property type="project" value="UniProtKB-EC"/>
</dbReference>
<gene>
    <name evidence="6" type="ORF">PMI13_02284</name>
</gene>
<proteinExistence type="predicted"/>
<feature type="non-terminal residue" evidence="6">
    <location>
        <position position="1"/>
    </location>
</feature>
<dbReference type="SUPFAM" id="SSF50324">
    <property type="entry name" value="Inorganic pyrophosphatase"/>
    <property type="match status" value="1"/>
</dbReference>
<comment type="caution">
    <text evidence="6">The sequence shown here is derived from an EMBL/GenBank/DDBJ whole genome shotgun (WGS) entry which is preliminary data.</text>
</comment>